<feature type="domain" description="Oligopeptidase F N-terminal" evidence="8">
    <location>
        <begin position="122"/>
        <end position="191"/>
    </location>
</feature>
<dbReference type="Gene3D" id="1.10.1370.20">
    <property type="entry name" value="Oligoendopeptidase f, C-terminal domain"/>
    <property type="match status" value="1"/>
</dbReference>
<dbReference type="SUPFAM" id="SSF55486">
    <property type="entry name" value="Metalloproteases ('zincins'), catalytic domain"/>
    <property type="match status" value="1"/>
</dbReference>
<proteinExistence type="inferred from homology"/>
<evidence type="ECO:0000256" key="5">
    <source>
        <dbReference type="ARBA" id="ARBA00023049"/>
    </source>
</evidence>
<dbReference type="GO" id="GO:0004222">
    <property type="term" value="F:metalloendopeptidase activity"/>
    <property type="evidence" value="ECO:0007669"/>
    <property type="project" value="UniProtKB-UniRule"/>
</dbReference>
<keyword evidence="1 6" id="KW-0645">Protease</keyword>
<evidence type="ECO:0000256" key="4">
    <source>
        <dbReference type="ARBA" id="ARBA00022833"/>
    </source>
</evidence>
<dbReference type="Gene3D" id="1.20.140.70">
    <property type="entry name" value="Oligopeptidase f, N-terminal domain"/>
    <property type="match status" value="1"/>
</dbReference>
<dbReference type="Proteomes" id="UP000189681">
    <property type="component" value="Unassembled WGS sequence"/>
</dbReference>
<dbReference type="EC" id="3.4.24.-" evidence="6"/>
<keyword evidence="2 6" id="KW-0479">Metal-binding</keyword>
<accession>A0A1V4AUN9</accession>
<evidence type="ECO:0000256" key="6">
    <source>
        <dbReference type="RuleBase" id="RU368091"/>
    </source>
</evidence>
<dbReference type="GO" id="GO:0006518">
    <property type="term" value="P:peptide metabolic process"/>
    <property type="evidence" value="ECO:0007669"/>
    <property type="project" value="TreeGrafter"/>
</dbReference>
<gene>
    <name evidence="9" type="ORF">AYP45_06785</name>
</gene>
<dbReference type="AlphaFoldDB" id="A0A1V4AUN9"/>
<dbReference type="NCBIfam" id="TIGR00181">
    <property type="entry name" value="pepF"/>
    <property type="match status" value="1"/>
</dbReference>
<reference evidence="9 10" key="1">
    <citation type="journal article" date="2017" name="Water Res.">
        <title>Discovery and metagenomic analysis of an anammox bacterial enrichment related to Candidatus "Brocadia caroliniensis" in a full-scale glycerol-fed nitritation-denitritation separate centrate treatment process.</title>
        <authorList>
            <person name="Park H."/>
            <person name="Brotto A.C."/>
            <person name="van Loosdrecht M.C."/>
            <person name="Chandran K."/>
        </authorList>
    </citation>
    <scope>NUCLEOTIDE SEQUENCE [LARGE SCALE GENOMIC DNA]</scope>
    <source>
        <strain evidence="9">26THWARD</strain>
    </source>
</reference>
<dbReference type="Pfam" id="PF08439">
    <property type="entry name" value="Peptidase_M3_N"/>
    <property type="match status" value="1"/>
</dbReference>
<comment type="function">
    <text evidence="6">Has oligopeptidase activity and degrades a variety of small bioactive peptides.</text>
</comment>
<evidence type="ECO:0000259" key="7">
    <source>
        <dbReference type="Pfam" id="PF01432"/>
    </source>
</evidence>
<dbReference type="InterPro" id="IPR013647">
    <property type="entry name" value="OligopepF_N_dom"/>
</dbReference>
<evidence type="ECO:0000313" key="10">
    <source>
        <dbReference type="Proteomes" id="UP000189681"/>
    </source>
</evidence>
<dbReference type="Gene3D" id="1.10.287.830">
    <property type="entry name" value="putative peptidase helix hairpin domain like"/>
    <property type="match status" value="1"/>
</dbReference>
<comment type="cofactor">
    <cofactor evidence="6">
        <name>Zn(2+)</name>
        <dbReference type="ChEBI" id="CHEBI:29105"/>
    </cofactor>
    <text evidence="6">Binds 1 zinc ion.</text>
</comment>
<comment type="caution">
    <text evidence="9">The sequence shown here is derived from an EMBL/GenBank/DDBJ whole genome shotgun (WGS) entry which is preliminary data.</text>
</comment>
<evidence type="ECO:0000259" key="8">
    <source>
        <dbReference type="Pfam" id="PF08439"/>
    </source>
</evidence>
<dbReference type="GO" id="GO:0046872">
    <property type="term" value="F:metal ion binding"/>
    <property type="evidence" value="ECO:0007669"/>
    <property type="project" value="UniProtKB-UniRule"/>
</dbReference>
<sequence>MHFKHGRNIMNMIETRDQIEEKYKWDLSVMYASNDSWEEDYRKVEKGLSQILGFKGSLGDARKLEQFMLVYLDYSATKENLYVYAHVRFFEDTRDAVYEEMKGRIELLVSKISAETVFIKKELSSLSPDDIDTMIRENAHLGAYRFFLESYARYKPHILSEETEAVLAELEIALKKPDDVFSAFHNNNISFAEFEHEGEAIRLSHAKYAQLLESHDRVLRQKAFEHYYQPYRQNIDVLANTYAANVLANIKLAKVRNYPSMLEMSVFPDYLPTTVISNLVEVAKENINVISEFNALKREELGIGELHFYDNYVPLVEDIDKKYSYEEAIGLARAAFEPLGTEYLRKYDATIRARVIDVFESPGKRAGAFSWGSYASRGLIFLNYTEKFSDVSTFAHEFGHCLHRDYSIERQSFIYYQNPIFLAEIASTFNEALLSDHMSKIAESSEEKKFFLYHAMKRIEATFYRQTMFANFEQEVHEMAESGKVLIAKSITDIYRKNLDTFLGKGMVIDEQLNYEWARIPHFYNAFYVYKYATSLSAALALSGRVISGEKGAVEDYLAFLGAGSHKEPLEILKDAGVDLTGKMVYEVTVDKFRKLLKEYKSL</sequence>
<organism evidence="9 10">
    <name type="scientific">Candidatus Brocadia carolinensis</name>
    <dbReference type="NCBI Taxonomy" id="1004156"/>
    <lineage>
        <taxon>Bacteria</taxon>
        <taxon>Pseudomonadati</taxon>
        <taxon>Planctomycetota</taxon>
        <taxon>Candidatus Brocadiia</taxon>
        <taxon>Candidatus Brocadiales</taxon>
        <taxon>Candidatus Brocadiaceae</taxon>
        <taxon>Candidatus Brocadia</taxon>
    </lineage>
</organism>
<dbReference type="InterPro" id="IPR001567">
    <property type="entry name" value="Pept_M3A_M3B_dom"/>
</dbReference>
<evidence type="ECO:0000313" key="9">
    <source>
        <dbReference type="EMBL" id="OOP56842.1"/>
    </source>
</evidence>
<dbReference type="InterPro" id="IPR045090">
    <property type="entry name" value="Pept_M3A_M3B"/>
</dbReference>
<dbReference type="Pfam" id="PF01432">
    <property type="entry name" value="Peptidase_M3"/>
    <property type="match status" value="1"/>
</dbReference>
<dbReference type="InterPro" id="IPR042088">
    <property type="entry name" value="OligoPept_F_C"/>
</dbReference>
<dbReference type="InterPro" id="IPR004438">
    <property type="entry name" value="Peptidase_M3B"/>
</dbReference>
<comment type="similarity">
    <text evidence="6">Belongs to the peptidase M3B family.</text>
</comment>
<protein>
    <recommendedName>
        <fullName evidence="6">Oligopeptidase F</fullName>
        <ecNumber evidence="6">3.4.24.-</ecNumber>
    </recommendedName>
</protein>
<keyword evidence="3 6" id="KW-0378">Hydrolase</keyword>
<dbReference type="PANTHER" id="PTHR11804:SF84">
    <property type="entry name" value="SACCHAROLYSIN"/>
    <property type="match status" value="1"/>
</dbReference>
<feature type="domain" description="Peptidase M3A/M3B catalytic" evidence="7">
    <location>
        <begin position="211"/>
        <end position="583"/>
    </location>
</feature>
<dbReference type="PANTHER" id="PTHR11804">
    <property type="entry name" value="PROTEASE M3 THIMET OLIGOPEPTIDASE-RELATED"/>
    <property type="match status" value="1"/>
</dbReference>
<evidence type="ECO:0000256" key="1">
    <source>
        <dbReference type="ARBA" id="ARBA00022670"/>
    </source>
</evidence>
<evidence type="ECO:0000256" key="2">
    <source>
        <dbReference type="ARBA" id="ARBA00022723"/>
    </source>
</evidence>
<dbReference type="EMBL" id="AYTS01000060">
    <property type="protein sequence ID" value="OOP56842.1"/>
    <property type="molecule type" value="Genomic_DNA"/>
</dbReference>
<dbReference type="STRING" id="1004156.AYP45_06785"/>
<evidence type="ECO:0000256" key="3">
    <source>
        <dbReference type="ARBA" id="ARBA00022801"/>
    </source>
</evidence>
<keyword evidence="5 6" id="KW-0482">Metalloprotease</keyword>
<keyword evidence="4 6" id="KW-0862">Zinc</keyword>
<dbReference type="GO" id="GO:0006508">
    <property type="term" value="P:proteolysis"/>
    <property type="evidence" value="ECO:0007669"/>
    <property type="project" value="UniProtKB-KW"/>
</dbReference>
<dbReference type="CDD" id="cd09608">
    <property type="entry name" value="M3B_PepF"/>
    <property type="match status" value="1"/>
</dbReference>
<name>A0A1V4AUN9_9BACT</name>